<keyword evidence="2" id="KW-0472">Membrane</keyword>
<evidence type="ECO:0000256" key="1">
    <source>
        <dbReference type="SAM" id="MobiDB-lite"/>
    </source>
</evidence>
<protein>
    <recommendedName>
        <fullName evidence="5">ATG8-interacting protein 1</fullName>
    </recommendedName>
</protein>
<comment type="caution">
    <text evidence="3">The sequence shown here is derived from an EMBL/GenBank/DDBJ whole genome shotgun (WGS) entry which is preliminary data.</text>
</comment>
<dbReference type="InterPro" id="IPR040304">
    <property type="entry name" value="ATG8-IP-1/2"/>
</dbReference>
<feature type="compositionally biased region" description="Basic and acidic residues" evidence="1">
    <location>
        <begin position="34"/>
        <end position="53"/>
    </location>
</feature>
<keyword evidence="2" id="KW-1133">Transmembrane helix</keyword>
<dbReference type="EMBL" id="JBEDUW010000007">
    <property type="protein sequence ID" value="KAK9910386.1"/>
    <property type="molecule type" value="Genomic_DNA"/>
</dbReference>
<feature type="compositionally biased region" description="Basic and acidic residues" evidence="1">
    <location>
        <begin position="79"/>
        <end position="111"/>
    </location>
</feature>
<dbReference type="PANTHER" id="PTHR34797:SF1">
    <property type="entry name" value="ATG8-INTERACTING PROTEIN 2"/>
    <property type="match status" value="1"/>
</dbReference>
<evidence type="ECO:0000313" key="4">
    <source>
        <dbReference type="Proteomes" id="UP001457282"/>
    </source>
</evidence>
<accession>A0AAW1VTG1</accession>
<sequence length="317" mass="35033">MADNEEGEEGTGRGNGWEVVSLTASTYAAAPGPREVELNNDDKTETVREEAETSRALFMSGHFVFPPNQHENLPLEPNSSEKDNEELQKDEVDEIRSEEVGRSRGKDSKGEENLTLKGLELPDEFAGIPFLNEKDNRLHIGGTEFGEGTTLDGLNLVNEEEAVYCAAKFGFDGETALRGSSTYGQNTDIPGLAEPSEQDLDFSGDISQSPRSIKDDNFDVSDLPCGAWWKRRASSLYSHAKEANAFWSIFVAAAVMGLVILGQRWQSERWQALQHKWQFSVDQKTGTVLRPISRLKDVIVGGQRRGSFIRGSTSSEL</sequence>
<feature type="transmembrane region" description="Helical" evidence="2">
    <location>
        <begin position="245"/>
        <end position="262"/>
    </location>
</feature>
<organism evidence="3 4">
    <name type="scientific">Rubus argutus</name>
    <name type="common">Southern blackberry</name>
    <dbReference type="NCBI Taxonomy" id="59490"/>
    <lineage>
        <taxon>Eukaryota</taxon>
        <taxon>Viridiplantae</taxon>
        <taxon>Streptophyta</taxon>
        <taxon>Embryophyta</taxon>
        <taxon>Tracheophyta</taxon>
        <taxon>Spermatophyta</taxon>
        <taxon>Magnoliopsida</taxon>
        <taxon>eudicotyledons</taxon>
        <taxon>Gunneridae</taxon>
        <taxon>Pentapetalae</taxon>
        <taxon>rosids</taxon>
        <taxon>fabids</taxon>
        <taxon>Rosales</taxon>
        <taxon>Rosaceae</taxon>
        <taxon>Rosoideae</taxon>
        <taxon>Rosoideae incertae sedis</taxon>
        <taxon>Rubus</taxon>
    </lineage>
</organism>
<dbReference type="Proteomes" id="UP001457282">
    <property type="component" value="Unassembled WGS sequence"/>
</dbReference>
<keyword evidence="4" id="KW-1185">Reference proteome</keyword>
<feature type="region of interest" description="Disordered" evidence="1">
    <location>
        <begin position="26"/>
        <end position="111"/>
    </location>
</feature>
<evidence type="ECO:0000256" key="2">
    <source>
        <dbReference type="SAM" id="Phobius"/>
    </source>
</evidence>
<gene>
    <name evidence="3" type="ORF">M0R45_034351</name>
</gene>
<dbReference type="PANTHER" id="PTHR34797">
    <property type="entry name" value="ATG8-INTERACTING PROTEIN 2"/>
    <property type="match status" value="1"/>
</dbReference>
<evidence type="ECO:0008006" key="5">
    <source>
        <dbReference type="Google" id="ProtNLM"/>
    </source>
</evidence>
<proteinExistence type="predicted"/>
<dbReference type="AlphaFoldDB" id="A0AAW1VTG1"/>
<reference evidence="3 4" key="1">
    <citation type="journal article" date="2023" name="G3 (Bethesda)">
        <title>A chromosome-length genome assembly and annotation of blackberry (Rubus argutus, cv. 'Hillquist').</title>
        <authorList>
            <person name="Bruna T."/>
            <person name="Aryal R."/>
            <person name="Dudchenko O."/>
            <person name="Sargent D.J."/>
            <person name="Mead D."/>
            <person name="Buti M."/>
            <person name="Cavallini A."/>
            <person name="Hytonen T."/>
            <person name="Andres J."/>
            <person name="Pham M."/>
            <person name="Weisz D."/>
            <person name="Mascagni F."/>
            <person name="Usai G."/>
            <person name="Natali L."/>
            <person name="Bassil N."/>
            <person name="Fernandez G.E."/>
            <person name="Lomsadze A."/>
            <person name="Armour M."/>
            <person name="Olukolu B."/>
            <person name="Poorten T."/>
            <person name="Britton C."/>
            <person name="Davik J."/>
            <person name="Ashrafi H."/>
            <person name="Aiden E.L."/>
            <person name="Borodovsky M."/>
            <person name="Worthington M."/>
        </authorList>
    </citation>
    <scope>NUCLEOTIDE SEQUENCE [LARGE SCALE GENOMIC DNA]</scope>
    <source>
        <strain evidence="3">PI 553951</strain>
    </source>
</reference>
<name>A0AAW1VTG1_RUBAR</name>
<keyword evidence="2" id="KW-0812">Transmembrane</keyword>
<evidence type="ECO:0000313" key="3">
    <source>
        <dbReference type="EMBL" id="KAK9910386.1"/>
    </source>
</evidence>